<evidence type="ECO:0000256" key="1">
    <source>
        <dbReference type="SAM" id="MobiDB-lite"/>
    </source>
</evidence>
<protein>
    <submittedName>
        <fullName evidence="2">Uncharacterized protein</fullName>
    </submittedName>
</protein>
<evidence type="ECO:0000313" key="2">
    <source>
        <dbReference type="EMBL" id="TBU58938.1"/>
    </source>
</evidence>
<dbReference type="EMBL" id="ML145119">
    <property type="protein sequence ID" value="TBU58938.1"/>
    <property type="molecule type" value="Genomic_DNA"/>
</dbReference>
<feature type="region of interest" description="Disordered" evidence="1">
    <location>
        <begin position="75"/>
        <end position="94"/>
    </location>
</feature>
<keyword evidence="3" id="KW-1185">Reference proteome</keyword>
<reference evidence="2 3" key="1">
    <citation type="submission" date="2019-01" db="EMBL/GenBank/DDBJ databases">
        <title>Draft genome sequences of three monokaryotic isolates of the white-rot basidiomycete fungus Dichomitus squalens.</title>
        <authorList>
            <consortium name="DOE Joint Genome Institute"/>
            <person name="Lopez S.C."/>
            <person name="Andreopoulos B."/>
            <person name="Pangilinan J."/>
            <person name="Lipzen A."/>
            <person name="Riley R."/>
            <person name="Ahrendt S."/>
            <person name="Ng V."/>
            <person name="Barry K."/>
            <person name="Daum C."/>
            <person name="Grigoriev I.V."/>
            <person name="Hilden K.S."/>
            <person name="Makela M.R."/>
            <person name="de Vries R.P."/>
        </authorList>
    </citation>
    <scope>NUCLEOTIDE SEQUENCE [LARGE SCALE GENOMIC DNA]</scope>
    <source>
        <strain evidence="2 3">CBS 464.89</strain>
    </source>
</reference>
<evidence type="ECO:0000313" key="3">
    <source>
        <dbReference type="Proteomes" id="UP000292082"/>
    </source>
</evidence>
<gene>
    <name evidence="2" type="ORF">BD310DRAFT_926135</name>
</gene>
<proteinExistence type="predicted"/>
<dbReference type="Proteomes" id="UP000292082">
    <property type="component" value="Unassembled WGS sequence"/>
</dbReference>
<accession>A0A4V2K874</accession>
<sequence>MSHRAMSRIQANASWLASSFAGQIVTPAQAVAPHLSVDDSLPCGRVLCAMYCQRNNISSIAGEYEAPQPCSGSLSHPSCTSELAASPGRYDAGC</sequence>
<name>A0A4V2K874_9APHY</name>
<dbReference type="AlphaFoldDB" id="A0A4V2K874"/>
<organism evidence="2 3">
    <name type="scientific">Dichomitus squalens</name>
    <dbReference type="NCBI Taxonomy" id="114155"/>
    <lineage>
        <taxon>Eukaryota</taxon>
        <taxon>Fungi</taxon>
        <taxon>Dikarya</taxon>
        <taxon>Basidiomycota</taxon>
        <taxon>Agaricomycotina</taxon>
        <taxon>Agaricomycetes</taxon>
        <taxon>Polyporales</taxon>
        <taxon>Polyporaceae</taxon>
        <taxon>Dichomitus</taxon>
    </lineage>
</organism>